<dbReference type="Proteomes" id="UP000189161">
    <property type="component" value="Unassembled WGS sequence"/>
</dbReference>
<evidence type="ECO:0000256" key="1">
    <source>
        <dbReference type="SAM" id="Phobius"/>
    </source>
</evidence>
<dbReference type="RefSeq" id="WP_244160249.1">
    <property type="nucleotide sequence ID" value="NZ_MLHL01000071.1"/>
</dbReference>
<dbReference type="AlphaFoldDB" id="A0A1V3IWL0"/>
<feature type="transmembrane region" description="Helical" evidence="1">
    <location>
        <begin position="20"/>
        <end position="43"/>
    </location>
</feature>
<reference evidence="2 3" key="1">
    <citation type="submission" date="2016-10" db="EMBL/GenBank/DDBJ databases">
        <title>Rodentibacter gen. nov. and new species.</title>
        <authorList>
            <person name="Christensen H."/>
        </authorList>
    </citation>
    <scope>NUCLEOTIDE SEQUENCE [LARGE SCALE GENOMIC DNA]</scope>
    <source>
        <strain evidence="2 3">H1987082031</strain>
    </source>
</reference>
<accession>A0A1V3IWL0</accession>
<keyword evidence="1" id="KW-0812">Transmembrane</keyword>
<name>A0A1V3IWL0_9PAST</name>
<organism evidence="2 3">
    <name type="scientific">Rodentibacter trehalosifermentans</name>
    <dbReference type="NCBI Taxonomy" id="1908263"/>
    <lineage>
        <taxon>Bacteria</taxon>
        <taxon>Pseudomonadati</taxon>
        <taxon>Pseudomonadota</taxon>
        <taxon>Gammaproteobacteria</taxon>
        <taxon>Pasteurellales</taxon>
        <taxon>Pasteurellaceae</taxon>
        <taxon>Rodentibacter</taxon>
    </lineage>
</organism>
<sequence length="119" mass="13707">MEEKYPSFNGMNRPAVVKVIGTPLMPTLILGGISVFAVMIANFYEMTTYALPIPIISFVYLFFLKIACEDNPNALAQIKWQIRAFFIKLFQGNNKVICLSSDDDLRREKYNARRQFKKC</sequence>
<protein>
    <recommendedName>
        <fullName evidence="4">Conjugal transfer protein TraD</fullName>
    </recommendedName>
</protein>
<evidence type="ECO:0008006" key="4">
    <source>
        <dbReference type="Google" id="ProtNLM"/>
    </source>
</evidence>
<gene>
    <name evidence="2" type="ORF">BKK52_11355</name>
</gene>
<keyword evidence="3" id="KW-1185">Reference proteome</keyword>
<dbReference type="EMBL" id="MLHL01000071">
    <property type="protein sequence ID" value="OOF46518.1"/>
    <property type="molecule type" value="Genomic_DNA"/>
</dbReference>
<evidence type="ECO:0000313" key="3">
    <source>
        <dbReference type="Proteomes" id="UP000189161"/>
    </source>
</evidence>
<keyword evidence="1" id="KW-0472">Membrane</keyword>
<keyword evidence="1" id="KW-1133">Transmembrane helix</keyword>
<comment type="caution">
    <text evidence="2">The sequence shown here is derived from an EMBL/GenBank/DDBJ whole genome shotgun (WGS) entry which is preliminary data.</text>
</comment>
<evidence type="ECO:0000313" key="2">
    <source>
        <dbReference type="EMBL" id="OOF46518.1"/>
    </source>
</evidence>
<proteinExistence type="predicted"/>
<feature type="transmembrane region" description="Helical" evidence="1">
    <location>
        <begin position="49"/>
        <end position="68"/>
    </location>
</feature>